<dbReference type="RefSeq" id="WP_009925642.1">
    <property type="nucleotide sequence ID" value="NZ_CAJMTF010000083.1"/>
</dbReference>
<accession>A0AAX1XCE1</accession>
<dbReference type="Proteomes" id="UP000269379">
    <property type="component" value="Unassembled WGS sequence"/>
</dbReference>
<proteinExistence type="predicted"/>
<name>A0AAX1XCE1_BURML</name>
<gene>
    <name evidence="1" type="ORF">EGT70_05720</name>
</gene>
<dbReference type="AlphaFoldDB" id="A0AAX1XCE1"/>
<reference evidence="2" key="1">
    <citation type="submission" date="2018-10" db="EMBL/GenBank/DDBJ databases">
        <title>FDA dAtabase for Regulatory Grade micrObial Sequences (FDA-ARGOS): Supporting development and validation of Infectious Disease Dx tests.</title>
        <authorList>
            <person name="Minogue T."/>
            <person name="Wolcott M."/>
            <person name="Wasieloski L."/>
            <person name="Aguilar W."/>
            <person name="Moore D."/>
            <person name="Jaissle J."/>
            <person name="Tallon L."/>
            <person name="Sadzewicz L."/>
            <person name="Zhao X."/>
            <person name="Vavikolanu K."/>
            <person name="Mehta A."/>
            <person name="Aluvathingal J."/>
            <person name="Nadendla S."/>
            <person name="Yan Y."/>
            <person name="Sichtig H."/>
        </authorList>
    </citation>
    <scope>NUCLEOTIDE SEQUENCE [LARGE SCALE GENOMIC DNA]</scope>
    <source>
        <strain evidence="2">FDAARGOS_588</strain>
    </source>
</reference>
<evidence type="ECO:0000313" key="2">
    <source>
        <dbReference type="Proteomes" id="UP000269379"/>
    </source>
</evidence>
<dbReference type="EMBL" id="RKJW01000001">
    <property type="protein sequence ID" value="RPA29115.1"/>
    <property type="molecule type" value="Genomic_DNA"/>
</dbReference>
<organism evidence="1 2">
    <name type="scientific">Burkholderia mallei</name>
    <name type="common">Pseudomonas mallei</name>
    <dbReference type="NCBI Taxonomy" id="13373"/>
    <lineage>
        <taxon>Bacteria</taxon>
        <taxon>Pseudomonadati</taxon>
        <taxon>Pseudomonadota</taxon>
        <taxon>Betaproteobacteria</taxon>
        <taxon>Burkholderiales</taxon>
        <taxon>Burkholderiaceae</taxon>
        <taxon>Burkholderia</taxon>
        <taxon>pseudomallei group</taxon>
    </lineage>
</organism>
<protein>
    <submittedName>
        <fullName evidence="1">Uncharacterized protein</fullName>
    </submittedName>
</protein>
<evidence type="ECO:0000313" key="1">
    <source>
        <dbReference type="EMBL" id="RPA29115.1"/>
    </source>
</evidence>
<sequence>MTRARHDERCVRRAMHRAAAASSVRNECIKRGPACAPLTRMRSILAQYFFFGGIDRRTCLRSRATAAAFFRLRSVVGFS</sequence>
<comment type="caution">
    <text evidence="1">The sequence shown here is derived from an EMBL/GenBank/DDBJ whole genome shotgun (WGS) entry which is preliminary data.</text>
</comment>
<dbReference type="GeneID" id="92976439"/>